<comment type="caution">
    <text evidence="1">The sequence shown here is derived from an EMBL/GenBank/DDBJ whole genome shotgun (WGS) entry which is preliminary data.</text>
</comment>
<dbReference type="EMBL" id="CAJVPU010014032">
    <property type="protein sequence ID" value="CAG8636793.1"/>
    <property type="molecule type" value="Genomic_DNA"/>
</dbReference>
<evidence type="ECO:0000313" key="1">
    <source>
        <dbReference type="EMBL" id="CAG8636793.1"/>
    </source>
</evidence>
<organism evidence="1 2">
    <name type="scientific">Dentiscutata heterogama</name>
    <dbReference type="NCBI Taxonomy" id="1316150"/>
    <lineage>
        <taxon>Eukaryota</taxon>
        <taxon>Fungi</taxon>
        <taxon>Fungi incertae sedis</taxon>
        <taxon>Mucoromycota</taxon>
        <taxon>Glomeromycotina</taxon>
        <taxon>Glomeromycetes</taxon>
        <taxon>Diversisporales</taxon>
        <taxon>Gigasporaceae</taxon>
        <taxon>Dentiscutata</taxon>
    </lineage>
</organism>
<sequence>GGEEEEEFGLELLGVLELLGRGVVREGLVILASELIVARGVGLIEEVEVEGLKRK</sequence>
<proteinExistence type="predicted"/>
<dbReference type="Proteomes" id="UP000789702">
    <property type="component" value="Unassembled WGS sequence"/>
</dbReference>
<protein>
    <submittedName>
        <fullName evidence="1">4526_t:CDS:1</fullName>
    </submittedName>
</protein>
<name>A0ACA9NBP7_9GLOM</name>
<gene>
    <name evidence="1" type="ORF">DHETER_LOCUS8644</name>
</gene>
<evidence type="ECO:0000313" key="2">
    <source>
        <dbReference type="Proteomes" id="UP000789702"/>
    </source>
</evidence>
<reference evidence="1" key="1">
    <citation type="submission" date="2021-06" db="EMBL/GenBank/DDBJ databases">
        <authorList>
            <person name="Kallberg Y."/>
            <person name="Tangrot J."/>
            <person name="Rosling A."/>
        </authorList>
    </citation>
    <scope>NUCLEOTIDE SEQUENCE</scope>
    <source>
        <strain evidence="1">IL203A</strain>
    </source>
</reference>
<feature type="non-terminal residue" evidence="1">
    <location>
        <position position="1"/>
    </location>
</feature>
<accession>A0ACA9NBP7</accession>
<feature type="non-terminal residue" evidence="1">
    <location>
        <position position="55"/>
    </location>
</feature>
<keyword evidence="2" id="KW-1185">Reference proteome</keyword>